<evidence type="ECO:0000313" key="3">
    <source>
        <dbReference type="EMBL" id="JAG96687.1"/>
    </source>
</evidence>
<proteinExistence type="predicted"/>
<dbReference type="AlphaFoldDB" id="A0A0D6QYM7"/>
<dbReference type="EMBL" id="GCKF01036622">
    <property type="protein sequence ID" value="JAG96687.1"/>
    <property type="molecule type" value="Transcribed_RNA"/>
</dbReference>
<organism evidence="3">
    <name type="scientific">Araucaria cunninghamii</name>
    <name type="common">Hoop pine</name>
    <name type="synonym">Moreton Bay pine</name>
    <dbReference type="NCBI Taxonomy" id="56994"/>
    <lineage>
        <taxon>Eukaryota</taxon>
        <taxon>Viridiplantae</taxon>
        <taxon>Streptophyta</taxon>
        <taxon>Embryophyta</taxon>
        <taxon>Tracheophyta</taxon>
        <taxon>Spermatophyta</taxon>
        <taxon>Pinopsida</taxon>
        <taxon>Pinidae</taxon>
        <taxon>Conifers II</taxon>
        <taxon>Araucariales</taxon>
        <taxon>Araucariaceae</taxon>
        <taxon>Araucaria</taxon>
    </lineage>
</organism>
<sequence>MTEFLPLMAVQANGLALKSSPDPTSDGPIPINATPAKQEDEPLNNPSIDGGEGQDKAPRLPRWTRQEILVLIEGKRVVESRGKKSRVIVDGHVVNTESKWASISSYCKCHGVNREPVQCRKRWSNLSGDYKKIREWEAKIEGRQDVLSFWAMRNDIRRENKLPGFFDREVYDVLEKYIGSGRQEEEEGVNRREIVEHIFDSSRAEDGVLFNSDFEHEQSLEEIEGSPEKEPEVVLESPTTVTTSTAVTPPPPPPRQGARTDKVPIPVAEKGSASCASGQKRKRSSSDVESDSDLRDQLLSILERNSRILTAHMESQNMNYQLDRKQRKDHADSLIGVLGKLADALGQIADKL</sequence>
<evidence type="ECO:0000259" key="2">
    <source>
        <dbReference type="PROSITE" id="PS50090"/>
    </source>
</evidence>
<feature type="region of interest" description="Disordered" evidence="1">
    <location>
        <begin position="217"/>
        <end position="293"/>
    </location>
</feature>
<dbReference type="PANTHER" id="PTHR47211:SF2">
    <property type="entry name" value="TRIHELIX TRANSCRIPTION FACTOR ASR3"/>
    <property type="match status" value="1"/>
</dbReference>
<dbReference type="SUPFAM" id="SSF46689">
    <property type="entry name" value="Homeodomain-like"/>
    <property type="match status" value="1"/>
</dbReference>
<feature type="region of interest" description="Disordered" evidence="1">
    <location>
        <begin position="16"/>
        <end position="59"/>
    </location>
</feature>
<evidence type="ECO:0000256" key="1">
    <source>
        <dbReference type="SAM" id="MobiDB-lite"/>
    </source>
</evidence>
<feature type="compositionally biased region" description="Low complexity" evidence="1">
    <location>
        <begin position="234"/>
        <end position="247"/>
    </location>
</feature>
<reference evidence="3" key="1">
    <citation type="submission" date="2015-03" db="EMBL/GenBank/DDBJ databases">
        <title>A transcriptome of Araucaria cunninghamii, an australian fine timber species.</title>
        <authorList>
            <person name="Jing Yi C.J.Y."/>
            <person name="Yin San L.Y.S."/>
            <person name="Abdul Karim S.S."/>
            <person name="Wan Azmi N.N."/>
            <person name="Hercus R.R."/>
            <person name="Croft L.L."/>
        </authorList>
    </citation>
    <scope>NUCLEOTIDE SEQUENCE</scope>
    <source>
        <strain evidence="3">MI0301</strain>
        <tissue evidence="3">Leaf</tissue>
    </source>
</reference>
<name>A0A0D6QYM7_ARACU</name>
<dbReference type="Gene3D" id="1.10.10.60">
    <property type="entry name" value="Homeodomain-like"/>
    <property type="match status" value="1"/>
</dbReference>
<dbReference type="PROSITE" id="PS50090">
    <property type="entry name" value="MYB_LIKE"/>
    <property type="match status" value="1"/>
</dbReference>
<accession>A0A0D6QYM7</accession>
<protein>
    <recommendedName>
        <fullName evidence="2">Myb-like domain-containing protein</fullName>
    </recommendedName>
</protein>
<dbReference type="InterPro" id="IPR001005">
    <property type="entry name" value="SANT/Myb"/>
</dbReference>
<dbReference type="PANTHER" id="PTHR47211">
    <property type="entry name" value="TRIHELIX TRANSCRIPTION FACTOR ASR3"/>
    <property type="match status" value="1"/>
</dbReference>
<feature type="domain" description="Myb-like" evidence="2">
    <location>
        <begin position="62"/>
        <end position="127"/>
    </location>
</feature>
<dbReference type="Pfam" id="PF13837">
    <property type="entry name" value="Myb_DNA-bind_4"/>
    <property type="match status" value="1"/>
</dbReference>
<dbReference type="InterPro" id="IPR044822">
    <property type="entry name" value="Myb_DNA-bind_4"/>
</dbReference>
<dbReference type="InterPro" id="IPR009057">
    <property type="entry name" value="Homeodomain-like_sf"/>
</dbReference>